<dbReference type="Gene3D" id="3.30.1600.10">
    <property type="entry name" value="SIR2/SIRT2 'Small Domain"/>
    <property type="match status" value="1"/>
</dbReference>
<dbReference type="AlphaFoldDB" id="B8LUY8"/>
<dbReference type="SUPFAM" id="SSF52467">
    <property type="entry name" value="DHS-like NAD/FAD-binding domain"/>
    <property type="match status" value="1"/>
</dbReference>
<dbReference type="EC" id="2.3.1.286" evidence="1"/>
<organism evidence="8 9">
    <name type="scientific">Talaromyces stipitatus (strain ATCC 10500 / CBS 375.48 / QM 6759 / NRRL 1006)</name>
    <name type="common">Penicillium stipitatum</name>
    <dbReference type="NCBI Taxonomy" id="441959"/>
    <lineage>
        <taxon>Eukaryota</taxon>
        <taxon>Fungi</taxon>
        <taxon>Dikarya</taxon>
        <taxon>Ascomycota</taxon>
        <taxon>Pezizomycotina</taxon>
        <taxon>Eurotiomycetes</taxon>
        <taxon>Eurotiomycetidae</taxon>
        <taxon>Eurotiales</taxon>
        <taxon>Trichocomaceae</taxon>
        <taxon>Talaromyces</taxon>
        <taxon>Talaromyces sect. Talaromyces</taxon>
    </lineage>
</organism>
<dbReference type="InParanoid" id="B8LUY8"/>
<dbReference type="GO" id="GO:0070403">
    <property type="term" value="F:NAD+ binding"/>
    <property type="evidence" value="ECO:0007669"/>
    <property type="project" value="TreeGrafter"/>
</dbReference>
<dbReference type="Proteomes" id="UP000001745">
    <property type="component" value="Unassembled WGS sequence"/>
</dbReference>
<sequence>MADSAPNIAAKEHRESIFFIARKASTLASQKAESKHFIVLTGAGISTSVGIPDFRSSDDNWALRAQSRTHTKQTNTLRAVPTLWHMALVELQTACIDRVIESLRTMREMWQGVSPSQKFRAVSDYMNGIHDHRTNRKFVCGGKLHDTIINFRDSLPVKPQRLAFKHSQQADLCLVLDHYNEPNLELTHMYKGDGGETYLLDYNPQTREWTVDTWDEGLFTKVLCVIKYNARMCTLFIDFENHGL</sequence>
<reference evidence="9" key="1">
    <citation type="journal article" date="2015" name="Genome Announc.">
        <title>Genome sequence of the AIDS-associated pathogen Penicillium marneffei (ATCC18224) and its near taxonomic relative Talaromyces stipitatus (ATCC10500).</title>
        <authorList>
            <person name="Nierman W.C."/>
            <person name="Fedorova-Abrams N.D."/>
            <person name="Andrianopoulos A."/>
        </authorList>
    </citation>
    <scope>NUCLEOTIDE SEQUENCE [LARGE SCALE GENOMIC DNA]</scope>
    <source>
        <strain evidence="9">ATCC 10500 / CBS 375.48 / QM 6759 / NRRL 1006</strain>
    </source>
</reference>
<evidence type="ECO:0000256" key="3">
    <source>
        <dbReference type="ARBA" id="ARBA00022723"/>
    </source>
</evidence>
<evidence type="ECO:0000256" key="5">
    <source>
        <dbReference type="ARBA" id="ARBA00023027"/>
    </source>
</evidence>
<dbReference type="GO" id="GO:0017136">
    <property type="term" value="F:histone deacetylase activity, NAD-dependent"/>
    <property type="evidence" value="ECO:0007669"/>
    <property type="project" value="TreeGrafter"/>
</dbReference>
<dbReference type="HOGENOM" id="CLU_1138643_0_0_1"/>
<feature type="domain" description="Deacetylase sirtuin-type" evidence="7">
    <location>
        <begin position="10"/>
        <end position="244"/>
    </location>
</feature>
<evidence type="ECO:0000259" key="7">
    <source>
        <dbReference type="PROSITE" id="PS50305"/>
    </source>
</evidence>
<dbReference type="STRING" id="441959.B8LUY8"/>
<comment type="caution">
    <text evidence="6">Lacks conserved residue(s) required for the propagation of feature annotation.</text>
</comment>
<dbReference type="InterPro" id="IPR029035">
    <property type="entry name" value="DHS-like_NAD/FAD-binding_dom"/>
</dbReference>
<proteinExistence type="predicted"/>
<dbReference type="GO" id="GO:0046872">
    <property type="term" value="F:metal ion binding"/>
    <property type="evidence" value="ECO:0007669"/>
    <property type="project" value="UniProtKB-KW"/>
</dbReference>
<keyword evidence="4" id="KW-0862">Zinc</keyword>
<evidence type="ECO:0000256" key="4">
    <source>
        <dbReference type="ARBA" id="ARBA00022833"/>
    </source>
</evidence>
<dbReference type="Gene3D" id="3.40.50.1220">
    <property type="entry name" value="TPP-binding domain"/>
    <property type="match status" value="2"/>
</dbReference>
<name>B8LUY8_TALSN</name>
<evidence type="ECO:0000256" key="6">
    <source>
        <dbReference type="PROSITE-ProRule" id="PRU00236"/>
    </source>
</evidence>
<dbReference type="InterPro" id="IPR050134">
    <property type="entry name" value="NAD-dep_sirtuin_deacylases"/>
</dbReference>
<dbReference type="InterPro" id="IPR026591">
    <property type="entry name" value="Sirtuin_cat_small_dom_sf"/>
</dbReference>
<dbReference type="EMBL" id="EQ962652">
    <property type="protein sequence ID" value="EED22609.1"/>
    <property type="molecule type" value="Genomic_DNA"/>
</dbReference>
<evidence type="ECO:0000313" key="8">
    <source>
        <dbReference type="EMBL" id="EED22609.1"/>
    </source>
</evidence>
<dbReference type="PANTHER" id="PTHR11085:SF12">
    <property type="entry name" value="NAD-DEPENDENT PROTEIN DEACYLASE SIRTUIN-6"/>
    <property type="match status" value="1"/>
</dbReference>
<accession>B8LUY8</accession>
<dbReference type="eggNOG" id="KOG1905">
    <property type="taxonomic scope" value="Eukaryota"/>
</dbReference>
<keyword evidence="9" id="KW-1185">Reference proteome</keyword>
<keyword evidence="2" id="KW-0808">Transferase</keyword>
<keyword evidence="3" id="KW-0479">Metal-binding</keyword>
<evidence type="ECO:0000313" key="9">
    <source>
        <dbReference type="Proteomes" id="UP000001745"/>
    </source>
</evidence>
<dbReference type="PROSITE" id="PS50305">
    <property type="entry name" value="SIRTUIN"/>
    <property type="match status" value="1"/>
</dbReference>
<dbReference type="GO" id="GO:0000122">
    <property type="term" value="P:negative regulation of transcription by RNA polymerase II"/>
    <property type="evidence" value="ECO:0007669"/>
    <property type="project" value="TreeGrafter"/>
</dbReference>
<keyword evidence="5" id="KW-0520">NAD</keyword>
<evidence type="ECO:0000256" key="1">
    <source>
        <dbReference type="ARBA" id="ARBA00012928"/>
    </source>
</evidence>
<gene>
    <name evidence="8" type="ORF">TSTA_061000</name>
</gene>
<dbReference type="GeneID" id="8107352"/>
<dbReference type="GO" id="GO:0005634">
    <property type="term" value="C:nucleus"/>
    <property type="evidence" value="ECO:0007669"/>
    <property type="project" value="TreeGrafter"/>
</dbReference>
<dbReference type="PhylomeDB" id="B8LUY8"/>
<dbReference type="RefSeq" id="XP_002339996.1">
    <property type="nucleotide sequence ID" value="XM_002339955.1"/>
</dbReference>
<dbReference type="OrthoDB" id="424302at2759"/>
<evidence type="ECO:0000256" key="2">
    <source>
        <dbReference type="ARBA" id="ARBA00022679"/>
    </source>
</evidence>
<dbReference type="GO" id="GO:0003714">
    <property type="term" value="F:transcription corepressor activity"/>
    <property type="evidence" value="ECO:0007669"/>
    <property type="project" value="TreeGrafter"/>
</dbReference>
<dbReference type="InterPro" id="IPR026590">
    <property type="entry name" value="Ssirtuin_cat_dom"/>
</dbReference>
<dbReference type="VEuPathDB" id="FungiDB:TSTA_061000"/>
<dbReference type="PANTHER" id="PTHR11085">
    <property type="entry name" value="NAD-DEPENDENT PROTEIN DEACYLASE SIRTUIN-5, MITOCHONDRIAL-RELATED"/>
    <property type="match status" value="1"/>
</dbReference>
<protein>
    <recommendedName>
        <fullName evidence="1">protein acetyllysine N-acetyltransferase</fullName>
        <ecNumber evidence="1">2.3.1.286</ecNumber>
    </recommendedName>
</protein>